<dbReference type="AlphaFoldDB" id="A0A7H0HZ65"/>
<evidence type="ECO:0000313" key="2">
    <source>
        <dbReference type="Proteomes" id="UP000516230"/>
    </source>
</evidence>
<proteinExistence type="predicted"/>
<sequence length="378" mass="39932">MALSRSSDTRLSVSVMTHPDRLADAARVQRALGPHADVRLAVDPVPDGPRTALRSARLAFAQASGRNATHHLVLQDDVEVPDGLVDSVLQAIGTHPDAVLSHFVEWGSRTAVLARWAALTGASAVPVINPYVPTVALSLPTGLAVRLGRFLDEEARDGEADDQAVLRFVRTTGTRALVTVPNLVEHLDLPSITGNSGHGARRSAGWGATLPPGFDATVLEVPRLMPFFAWNTGTALVLDTADDVPATQRPALECLVEWGADEERLRRVFTGAVEATSAGRDLFGIVPEEQFHAAWLTAVAMGAVQRSQWPESVADLAVALKAPDGPAAAALATLIPGALRVFADVDALLRHRDDLVSIVSAGMVWGAGNLRVPALPPA</sequence>
<protein>
    <submittedName>
        <fullName evidence="1">Uncharacterized protein</fullName>
    </submittedName>
</protein>
<dbReference type="Proteomes" id="UP000516230">
    <property type="component" value="Chromosome"/>
</dbReference>
<dbReference type="EMBL" id="CP060825">
    <property type="protein sequence ID" value="QNP65831.1"/>
    <property type="molecule type" value="Genomic_DNA"/>
</dbReference>
<dbReference type="KEGG" id="sgj:IAG43_24830"/>
<organism evidence="1 2">
    <name type="scientific">Streptomyces genisteinicus</name>
    <dbReference type="NCBI Taxonomy" id="2768068"/>
    <lineage>
        <taxon>Bacteria</taxon>
        <taxon>Bacillati</taxon>
        <taxon>Actinomycetota</taxon>
        <taxon>Actinomycetes</taxon>
        <taxon>Kitasatosporales</taxon>
        <taxon>Streptomycetaceae</taxon>
        <taxon>Streptomyces</taxon>
    </lineage>
</organism>
<gene>
    <name evidence="1" type="ORF">IAG43_24830</name>
</gene>
<keyword evidence="2" id="KW-1185">Reference proteome</keyword>
<accession>A0A7H0HZ65</accession>
<evidence type="ECO:0000313" key="1">
    <source>
        <dbReference type="EMBL" id="QNP65831.1"/>
    </source>
</evidence>
<dbReference type="RefSeq" id="WP_187742895.1">
    <property type="nucleotide sequence ID" value="NZ_CP060825.1"/>
</dbReference>
<reference evidence="1 2" key="1">
    <citation type="submission" date="2020-08" db="EMBL/GenBank/DDBJ databases">
        <title>A novel species.</title>
        <authorList>
            <person name="Gao J."/>
        </authorList>
    </citation>
    <scope>NUCLEOTIDE SEQUENCE [LARGE SCALE GENOMIC DNA]</scope>
    <source>
        <strain evidence="1 2">CRPJ-33</strain>
    </source>
</reference>
<name>A0A7H0HZ65_9ACTN</name>